<dbReference type="PANTHER" id="PTHR48100">
    <property type="entry name" value="BROAD-SPECIFICITY PHOSPHATASE YOR283W-RELATED"/>
    <property type="match status" value="1"/>
</dbReference>
<evidence type="ECO:0000256" key="2">
    <source>
        <dbReference type="PIRSR" id="PIRSR613078-2"/>
    </source>
</evidence>
<dbReference type="Proteomes" id="UP000186894">
    <property type="component" value="Unassembled WGS sequence"/>
</dbReference>
<dbReference type="GO" id="GO:0005737">
    <property type="term" value="C:cytoplasm"/>
    <property type="evidence" value="ECO:0007669"/>
    <property type="project" value="TreeGrafter"/>
</dbReference>
<dbReference type="EMBL" id="MKIM01000024">
    <property type="protein sequence ID" value="OLP45631.1"/>
    <property type="molecule type" value="Genomic_DNA"/>
</dbReference>
<dbReference type="PIRSF" id="PIRSF000709">
    <property type="entry name" value="6PFK_2-Ptase"/>
    <property type="match status" value="1"/>
</dbReference>
<dbReference type="InterPro" id="IPR029033">
    <property type="entry name" value="His_PPase_superfam"/>
</dbReference>
<gene>
    <name evidence="3" type="ORF">BJF95_10765</name>
</gene>
<name>A0A1Q8ZU65_9HYPH</name>
<protein>
    <submittedName>
        <fullName evidence="3">Phosphoglycerate mutase</fullName>
    </submittedName>
</protein>
<dbReference type="PANTHER" id="PTHR48100:SF59">
    <property type="entry name" value="ADENOSYLCOBALAMIN_ALPHA-RIBAZOLE PHOSPHATASE"/>
    <property type="match status" value="1"/>
</dbReference>
<accession>A0A1Q8ZU65</accession>
<feature type="binding site" evidence="2">
    <location>
        <begin position="7"/>
        <end position="14"/>
    </location>
    <ligand>
        <name>substrate</name>
    </ligand>
</feature>
<dbReference type="InterPro" id="IPR050275">
    <property type="entry name" value="PGM_Phosphatase"/>
</dbReference>
<evidence type="ECO:0000313" key="4">
    <source>
        <dbReference type="Proteomes" id="UP000186894"/>
    </source>
</evidence>
<feature type="binding site" evidence="2">
    <location>
        <position position="62"/>
    </location>
    <ligand>
        <name>substrate</name>
    </ligand>
</feature>
<dbReference type="AlphaFoldDB" id="A0A1Q8ZU65"/>
<dbReference type="OrthoDB" id="9781415at2"/>
<evidence type="ECO:0000256" key="1">
    <source>
        <dbReference type="PIRSR" id="PIRSR613078-1"/>
    </source>
</evidence>
<keyword evidence="4" id="KW-1185">Reference proteome</keyword>
<dbReference type="SUPFAM" id="SSF53254">
    <property type="entry name" value="Phosphoglycerate mutase-like"/>
    <property type="match status" value="1"/>
</dbReference>
<dbReference type="InterPro" id="IPR001345">
    <property type="entry name" value="PG/BPGM_mutase_AS"/>
</dbReference>
<dbReference type="RefSeq" id="WP_075638895.1">
    <property type="nucleotide sequence ID" value="NZ_MKIM01000024.1"/>
</dbReference>
<sequence length="199" mass="22736">MLLYVIRHGQTDWNAEGRFQGQTDIPLNEIGRGQATQNGTLLATVLGDTISHYDFIASPLGRTRETMERVRAQMQLDPTAYQTDDRLKEICFGDWEGSTTHELRQQFPDRVKERSRGKWDFLAPGEHAESYEILSWRTGAWLAALKRPTVAVTHGGVIRSFFRLIGDIAADDACSMHIPQDRVLKIDLEQRQLQWLQTP</sequence>
<dbReference type="GO" id="GO:0016791">
    <property type="term" value="F:phosphatase activity"/>
    <property type="evidence" value="ECO:0007669"/>
    <property type="project" value="TreeGrafter"/>
</dbReference>
<proteinExistence type="predicted"/>
<comment type="caution">
    <text evidence="3">The sequence shown here is derived from an EMBL/GenBank/DDBJ whole genome shotgun (WGS) entry which is preliminary data.</text>
</comment>
<organism evidence="3 4">
    <name type="scientific">Rhizobium oryziradicis</name>
    <dbReference type="NCBI Taxonomy" id="1867956"/>
    <lineage>
        <taxon>Bacteria</taxon>
        <taxon>Pseudomonadati</taxon>
        <taxon>Pseudomonadota</taxon>
        <taxon>Alphaproteobacteria</taxon>
        <taxon>Hyphomicrobiales</taxon>
        <taxon>Rhizobiaceae</taxon>
        <taxon>Rhizobium/Agrobacterium group</taxon>
        <taxon>Rhizobium</taxon>
    </lineage>
</organism>
<dbReference type="SMART" id="SM00855">
    <property type="entry name" value="PGAM"/>
    <property type="match status" value="1"/>
</dbReference>
<dbReference type="CDD" id="cd07067">
    <property type="entry name" value="HP_PGM_like"/>
    <property type="match status" value="1"/>
</dbReference>
<dbReference type="PROSITE" id="PS00175">
    <property type="entry name" value="PG_MUTASE"/>
    <property type="match status" value="1"/>
</dbReference>
<feature type="active site" description="Tele-phosphohistidine intermediate" evidence="1">
    <location>
        <position position="8"/>
    </location>
</feature>
<dbReference type="Gene3D" id="3.40.50.1240">
    <property type="entry name" value="Phosphoglycerate mutase-like"/>
    <property type="match status" value="1"/>
</dbReference>
<reference evidence="3 4" key="1">
    <citation type="submission" date="2016-09" db="EMBL/GenBank/DDBJ databases">
        <title>Rhizobium oryziradicis sp. nov., isolated from the root of rice.</title>
        <authorList>
            <person name="Zhao J."/>
            <person name="Zhang X."/>
        </authorList>
    </citation>
    <scope>NUCLEOTIDE SEQUENCE [LARGE SCALE GENOMIC DNA]</scope>
    <source>
        <strain evidence="3 4">N19</strain>
    </source>
</reference>
<dbReference type="InterPro" id="IPR013078">
    <property type="entry name" value="His_Pase_superF_clade-1"/>
</dbReference>
<dbReference type="STRING" id="1867956.BJF95_10765"/>
<evidence type="ECO:0000313" key="3">
    <source>
        <dbReference type="EMBL" id="OLP45631.1"/>
    </source>
</evidence>
<dbReference type="Pfam" id="PF00300">
    <property type="entry name" value="His_Phos_1"/>
    <property type="match status" value="1"/>
</dbReference>
<feature type="active site" description="Proton donor/acceptor" evidence="1">
    <location>
        <position position="89"/>
    </location>
</feature>